<proteinExistence type="inferred from homology"/>
<sequence>MNRELGEVNPASAIAWLDERVRELVRSSRIDPQLNTDALERLIDDALAEYEDLTVAGAVSPMSDADSARRRLRADIGGFGPLQVLIDDPQIEEIWINEPGRVFYARDGVSQLSNIVLEDRQVRDLVERMLRASGRRLDLSQPFVDAALHSGERLHVAIPDITRKYWAINIRKYIVRPRRLRQLVELGTLSDQAASFLDAAIDCGLNVIVSGATQAGKTTFLRALLGAIPPGQRVITAEEVFELNLAHRDVVAMQTRPANLEDRGEITLRRLVRESLRMRPDRIVIGEVRQAEAFDMLIALNSGIPGACTIHANSARDAVNKLSVLPLLAGENVTADFVLPTVASTIDLLVHLHRDRDGRRRVREIVGLTGRMEGDVVETSEIFVDRGQGLERGAGYVPHPELFDEHGYDLRVLLGGERWLL</sequence>
<dbReference type="Proteomes" id="UP000595053">
    <property type="component" value="Chromosome"/>
</dbReference>
<dbReference type="AlphaFoldDB" id="A0A7M1QSK6"/>
<evidence type="ECO:0000313" key="4">
    <source>
        <dbReference type="Proteomes" id="UP000595053"/>
    </source>
</evidence>
<dbReference type="InterPro" id="IPR050921">
    <property type="entry name" value="T4SS_GSP_E_ATPase"/>
</dbReference>
<gene>
    <name evidence="3" type="ORF">INS88_06835</name>
</gene>
<comment type="similarity">
    <text evidence="1">Belongs to the GSP E family.</text>
</comment>
<dbReference type="InterPro" id="IPR001482">
    <property type="entry name" value="T2SS/T4SS_dom"/>
</dbReference>
<dbReference type="Pfam" id="PF00437">
    <property type="entry name" value="T2SSE"/>
    <property type="match status" value="1"/>
</dbReference>
<keyword evidence="4" id="KW-1185">Reference proteome</keyword>
<dbReference type="CDD" id="cd01130">
    <property type="entry name" value="VirB11-like_ATPase"/>
    <property type="match status" value="1"/>
</dbReference>
<dbReference type="InterPro" id="IPR027417">
    <property type="entry name" value="P-loop_NTPase"/>
</dbReference>
<accession>A0A8A5U3I2</accession>
<accession>A0A7M1QSK6</accession>
<reference evidence="3 4" key="1">
    <citation type="submission" date="2020-10" db="EMBL/GenBank/DDBJ databases">
        <title>Trueperella pecoris sp. nov. isolated from bovine and porcine specimens.</title>
        <authorList>
            <person name="Schoenecker L."/>
            <person name="Schnydrig P."/>
            <person name="Brodard I."/>
            <person name="Thomann A."/>
            <person name="Hemphill A."/>
            <person name="Rodriguez-Campos S."/>
            <person name="Perreten V."/>
            <person name="Jores J."/>
            <person name="Kittl S."/>
        </authorList>
    </citation>
    <scope>NUCLEOTIDE SEQUENCE [LARGE SCALE GENOMIC DNA]</scope>
    <source>
        <strain evidence="3 4">15A0121</strain>
    </source>
</reference>
<feature type="domain" description="Bacterial type II secretion system protein E" evidence="2">
    <location>
        <begin position="79"/>
        <end position="353"/>
    </location>
</feature>
<organism evidence="3 4">
    <name type="scientific">Trueperella pecoris</name>
    <dbReference type="NCBI Taxonomy" id="2733571"/>
    <lineage>
        <taxon>Bacteria</taxon>
        <taxon>Bacillati</taxon>
        <taxon>Actinomycetota</taxon>
        <taxon>Actinomycetes</taxon>
        <taxon>Actinomycetales</taxon>
        <taxon>Actinomycetaceae</taxon>
        <taxon>Trueperella</taxon>
    </lineage>
</organism>
<evidence type="ECO:0000256" key="1">
    <source>
        <dbReference type="ARBA" id="ARBA00006611"/>
    </source>
</evidence>
<evidence type="ECO:0000313" key="3">
    <source>
        <dbReference type="EMBL" id="QOR44999.1"/>
    </source>
</evidence>
<protein>
    <submittedName>
        <fullName evidence="3">CpaF family protein</fullName>
    </submittedName>
</protein>
<dbReference type="Gene3D" id="3.40.50.300">
    <property type="entry name" value="P-loop containing nucleotide triphosphate hydrolases"/>
    <property type="match status" value="1"/>
</dbReference>
<dbReference type="PANTHER" id="PTHR30486:SF6">
    <property type="entry name" value="TYPE IV PILUS RETRACTATION ATPASE PILT"/>
    <property type="match status" value="1"/>
</dbReference>
<dbReference type="GO" id="GO:0016887">
    <property type="term" value="F:ATP hydrolysis activity"/>
    <property type="evidence" value="ECO:0007669"/>
    <property type="project" value="InterPro"/>
</dbReference>
<dbReference type="EMBL" id="CP063213">
    <property type="protein sequence ID" value="QOR44999.1"/>
    <property type="molecule type" value="Genomic_DNA"/>
</dbReference>
<dbReference type="RefSeq" id="WP_197550779.1">
    <property type="nucleotide sequence ID" value="NZ_CP063213.1"/>
</dbReference>
<dbReference type="SUPFAM" id="SSF52540">
    <property type="entry name" value="P-loop containing nucleoside triphosphate hydrolases"/>
    <property type="match status" value="1"/>
</dbReference>
<dbReference type="PANTHER" id="PTHR30486">
    <property type="entry name" value="TWITCHING MOTILITY PROTEIN PILT"/>
    <property type="match status" value="1"/>
</dbReference>
<evidence type="ECO:0000259" key="2">
    <source>
        <dbReference type="Pfam" id="PF00437"/>
    </source>
</evidence>
<name>A0A7M1QSK6_9ACTO</name>
<dbReference type="Gene3D" id="3.30.450.380">
    <property type="match status" value="1"/>
</dbReference>